<feature type="compositionally biased region" description="Basic residues" evidence="1">
    <location>
        <begin position="35"/>
        <end position="49"/>
    </location>
</feature>
<feature type="compositionally biased region" description="Basic and acidic residues" evidence="1">
    <location>
        <begin position="8"/>
        <end position="21"/>
    </location>
</feature>
<keyword evidence="4" id="KW-1185">Reference proteome</keyword>
<dbReference type="Pfam" id="PF13679">
    <property type="entry name" value="Methyltransf_32"/>
    <property type="match status" value="1"/>
</dbReference>
<dbReference type="InterPro" id="IPR029063">
    <property type="entry name" value="SAM-dependent_MTases_sf"/>
</dbReference>
<dbReference type="AlphaFoldDB" id="A0AAD2FUR6"/>
<name>A0AAD2FUR6_9STRA</name>
<dbReference type="PANTHER" id="PTHR13369">
    <property type="match status" value="1"/>
</dbReference>
<dbReference type="Gene3D" id="3.40.50.150">
    <property type="entry name" value="Vaccinia Virus protein VP39"/>
    <property type="match status" value="1"/>
</dbReference>
<comment type="caution">
    <text evidence="3">The sequence shown here is derived from an EMBL/GenBank/DDBJ whole genome shotgun (WGS) entry which is preliminary data.</text>
</comment>
<dbReference type="PANTHER" id="PTHR13369:SF0">
    <property type="entry name" value="GLUTATHIONE S-TRANSFERASE C-TERMINAL DOMAIN-CONTAINING PROTEIN"/>
    <property type="match status" value="1"/>
</dbReference>
<proteinExistence type="predicted"/>
<dbReference type="InterPro" id="IPR025714">
    <property type="entry name" value="Methyltranfer_dom"/>
</dbReference>
<dbReference type="EMBL" id="CAKOGP040001847">
    <property type="protein sequence ID" value="CAJ1953875.1"/>
    <property type="molecule type" value="Genomic_DNA"/>
</dbReference>
<reference evidence="3" key="1">
    <citation type="submission" date="2023-08" db="EMBL/GenBank/DDBJ databases">
        <authorList>
            <person name="Audoor S."/>
            <person name="Bilcke G."/>
        </authorList>
    </citation>
    <scope>NUCLEOTIDE SEQUENCE</scope>
</reference>
<accession>A0AAD2FUR6</accession>
<dbReference type="CDD" id="cd02440">
    <property type="entry name" value="AdoMet_MTases"/>
    <property type="match status" value="1"/>
</dbReference>
<evidence type="ECO:0000313" key="3">
    <source>
        <dbReference type="EMBL" id="CAJ1953875.1"/>
    </source>
</evidence>
<evidence type="ECO:0000259" key="2">
    <source>
        <dbReference type="Pfam" id="PF13679"/>
    </source>
</evidence>
<protein>
    <recommendedName>
        <fullName evidence="2">Methyltransferase domain-containing protein</fullName>
    </recommendedName>
</protein>
<feature type="region of interest" description="Disordered" evidence="1">
    <location>
        <begin position="1"/>
        <end position="54"/>
    </location>
</feature>
<evidence type="ECO:0000256" key="1">
    <source>
        <dbReference type="SAM" id="MobiDB-lite"/>
    </source>
</evidence>
<feature type="domain" description="Methyltransferase" evidence="2">
    <location>
        <begin position="173"/>
        <end position="321"/>
    </location>
</feature>
<sequence length="402" mass="45453">MMMSQSEQKVESGKNKRKEILDDPSSNAQEEPPVSKHRLHKRRQRKRNQDRKQNALTELMNRMIESMDGDPSASKVENLYSSIPLDPNAKNHFWSKVPCMCDPCRAVMDKAIADDPKLDRDKKYQTKYKKKLAVMQEMGKITETEKEEMWTKHGRGMDDTAGVSLLSARRGQRKAWQIENFAFLLTRILKKRPANNKPLTVVDFGCGSGNLCLALAAYFENVRFILVDMKPYPLKLAERRSKEAGLTNVEVMQYTFSPQNLNDFCPTLDANNAGSGNNEVVAFDVGIGLHCCGSFTDMVMELCLRRGATCIVCPCCNGAMTSKTTGGYQYPRSSSFRGIMSQDEYLGQLSKSADDLGNYEAKCLIEYDRALWAKESGFKEVSMWKLNPTECTPKHHVLCLEC</sequence>
<organism evidence="3 4">
    <name type="scientific">Cylindrotheca closterium</name>
    <dbReference type="NCBI Taxonomy" id="2856"/>
    <lineage>
        <taxon>Eukaryota</taxon>
        <taxon>Sar</taxon>
        <taxon>Stramenopiles</taxon>
        <taxon>Ochrophyta</taxon>
        <taxon>Bacillariophyta</taxon>
        <taxon>Bacillariophyceae</taxon>
        <taxon>Bacillariophycidae</taxon>
        <taxon>Bacillariales</taxon>
        <taxon>Bacillariaceae</taxon>
        <taxon>Cylindrotheca</taxon>
    </lineage>
</organism>
<gene>
    <name evidence="3" type="ORF">CYCCA115_LOCUS14472</name>
</gene>
<dbReference type="Proteomes" id="UP001295423">
    <property type="component" value="Unassembled WGS sequence"/>
</dbReference>
<dbReference type="GO" id="GO:0005737">
    <property type="term" value="C:cytoplasm"/>
    <property type="evidence" value="ECO:0007669"/>
    <property type="project" value="TreeGrafter"/>
</dbReference>
<dbReference type="SUPFAM" id="SSF53335">
    <property type="entry name" value="S-adenosyl-L-methionine-dependent methyltransferases"/>
    <property type="match status" value="1"/>
</dbReference>
<evidence type="ECO:0000313" key="4">
    <source>
        <dbReference type="Proteomes" id="UP001295423"/>
    </source>
</evidence>